<evidence type="ECO:0000256" key="7">
    <source>
        <dbReference type="ARBA" id="ARBA00023136"/>
    </source>
</evidence>
<evidence type="ECO:0000256" key="5">
    <source>
        <dbReference type="ARBA" id="ARBA00022692"/>
    </source>
</evidence>
<dbReference type="eggNOG" id="COG4779">
    <property type="taxonomic scope" value="Bacteria"/>
</dbReference>
<feature type="transmembrane region" description="Helical" evidence="8">
    <location>
        <begin position="78"/>
        <end position="97"/>
    </location>
</feature>
<evidence type="ECO:0000256" key="8">
    <source>
        <dbReference type="SAM" id="Phobius"/>
    </source>
</evidence>
<dbReference type="PANTHER" id="PTHR30472:SF24">
    <property type="entry name" value="FERRIC ENTEROBACTIN TRANSPORT SYSTEM PERMEASE PROTEIN FEPG"/>
    <property type="match status" value="1"/>
</dbReference>
<evidence type="ECO:0000256" key="4">
    <source>
        <dbReference type="ARBA" id="ARBA00022475"/>
    </source>
</evidence>
<proteinExistence type="inferred from homology"/>
<dbReference type="Proteomes" id="UP000002007">
    <property type="component" value="Chromosome"/>
</dbReference>
<reference evidence="10" key="1">
    <citation type="journal article" date="2008" name="J. Bacteriol.">
        <title>Genome sequence of the fish pathogen Renibacterium salmoninarum suggests reductive evolution away from an environmental Arthrobacter ancestor.</title>
        <authorList>
            <person name="Wiens G.D."/>
            <person name="Rockey D.D."/>
            <person name="Wu Z."/>
            <person name="Chang J."/>
            <person name="Levy R."/>
            <person name="Crane S."/>
            <person name="Chen D.S."/>
            <person name="Capri G.R."/>
            <person name="Burnett J.R."/>
            <person name="Sudheesh P.S."/>
            <person name="Schipma M.J."/>
            <person name="Burd H."/>
            <person name="Bhattacharyya A."/>
            <person name="Rhodes L.D."/>
            <person name="Kaul R."/>
            <person name="Strom M.S."/>
        </authorList>
    </citation>
    <scope>NUCLEOTIDE SEQUENCE [LARGE SCALE GENOMIC DNA]</scope>
    <source>
        <strain evidence="10">ATCC 33209 / DSM 20767 / JCM 11484 / NBRC 15589 / NCIMB 2235</strain>
    </source>
</reference>
<keyword evidence="7 8" id="KW-0472">Membrane</keyword>
<dbReference type="PANTHER" id="PTHR30472">
    <property type="entry name" value="FERRIC ENTEROBACTIN TRANSPORT SYSTEM PERMEASE PROTEIN"/>
    <property type="match status" value="1"/>
</dbReference>
<feature type="transmembrane region" description="Helical" evidence="8">
    <location>
        <begin position="12"/>
        <end position="37"/>
    </location>
</feature>
<comment type="subcellular location">
    <subcellularLocation>
        <location evidence="1">Cell membrane</location>
        <topology evidence="1">Multi-pass membrane protein</topology>
    </subcellularLocation>
</comment>
<organism evidence="9 10">
    <name type="scientific">Renibacterium salmoninarum (strain ATCC 33209 / DSM 20767 / JCM 11484 / NBRC 15589 / NCIMB 2235)</name>
    <dbReference type="NCBI Taxonomy" id="288705"/>
    <lineage>
        <taxon>Bacteria</taxon>
        <taxon>Bacillati</taxon>
        <taxon>Actinomycetota</taxon>
        <taxon>Actinomycetes</taxon>
        <taxon>Micrococcales</taxon>
        <taxon>Micrococcaceae</taxon>
        <taxon>Renibacterium</taxon>
    </lineage>
</organism>
<sequence>MGIAVGRTRMGLIIVGVALAALATAASGPIAFVSFLAEPIARRLLGGRVSLIASALVGVSIVLAADYVAAYLIQGTSLPVGVVTGAAGAPFLLWLLISSNKQGSAS</sequence>
<dbReference type="InterPro" id="IPR000522">
    <property type="entry name" value="ABC_transptr_permease_BtuC"/>
</dbReference>
<evidence type="ECO:0000256" key="6">
    <source>
        <dbReference type="ARBA" id="ARBA00022989"/>
    </source>
</evidence>
<evidence type="ECO:0000313" key="10">
    <source>
        <dbReference type="Proteomes" id="UP000002007"/>
    </source>
</evidence>
<gene>
    <name evidence="9" type="ordered locus">RSal33209_2861</name>
</gene>
<dbReference type="GO" id="GO:0005886">
    <property type="term" value="C:plasma membrane"/>
    <property type="evidence" value="ECO:0007669"/>
    <property type="project" value="UniProtKB-SubCell"/>
</dbReference>
<evidence type="ECO:0000256" key="2">
    <source>
        <dbReference type="ARBA" id="ARBA00007935"/>
    </source>
</evidence>
<dbReference type="STRING" id="288705.RSal33209_2861"/>
<name>A9WTR4_RENSM</name>
<keyword evidence="10" id="KW-1185">Reference proteome</keyword>
<keyword evidence="5 8" id="KW-0812">Transmembrane</keyword>
<dbReference type="GO" id="GO:0033214">
    <property type="term" value="P:siderophore-iron import into cell"/>
    <property type="evidence" value="ECO:0007669"/>
    <property type="project" value="TreeGrafter"/>
</dbReference>
<dbReference type="Gene3D" id="1.10.3470.10">
    <property type="entry name" value="ABC transporter involved in vitamin B12 uptake, BtuC"/>
    <property type="match status" value="1"/>
</dbReference>
<accession>A9WTR4</accession>
<keyword evidence="4" id="KW-1003">Cell membrane</keyword>
<dbReference type="KEGG" id="rsa:RSal33209_2861"/>
<dbReference type="SUPFAM" id="SSF81345">
    <property type="entry name" value="ABC transporter involved in vitamin B12 uptake, BtuC"/>
    <property type="match status" value="1"/>
</dbReference>
<evidence type="ECO:0000313" key="9">
    <source>
        <dbReference type="EMBL" id="ABY24585.1"/>
    </source>
</evidence>
<keyword evidence="6 8" id="KW-1133">Transmembrane helix</keyword>
<dbReference type="AlphaFoldDB" id="A9WTR4"/>
<protein>
    <submittedName>
        <fullName evidence="9">Fe3+-siderophore transport system permease</fullName>
    </submittedName>
</protein>
<dbReference type="HOGENOM" id="CLU_013016_9_4_11"/>
<comment type="similarity">
    <text evidence="2">Belongs to the binding-protein-dependent transport system permease family. FecCD subfamily.</text>
</comment>
<evidence type="ECO:0000256" key="1">
    <source>
        <dbReference type="ARBA" id="ARBA00004651"/>
    </source>
</evidence>
<feature type="transmembrane region" description="Helical" evidence="8">
    <location>
        <begin position="49"/>
        <end position="72"/>
    </location>
</feature>
<dbReference type="EMBL" id="CP000910">
    <property type="protein sequence ID" value="ABY24585.1"/>
    <property type="molecule type" value="Genomic_DNA"/>
</dbReference>
<dbReference type="InterPro" id="IPR037294">
    <property type="entry name" value="ABC_BtuC-like"/>
</dbReference>
<evidence type="ECO:0000256" key="3">
    <source>
        <dbReference type="ARBA" id="ARBA00022448"/>
    </source>
</evidence>
<dbReference type="Pfam" id="PF01032">
    <property type="entry name" value="FecCD"/>
    <property type="match status" value="1"/>
</dbReference>
<keyword evidence="3" id="KW-0813">Transport</keyword>
<dbReference type="GO" id="GO:0022857">
    <property type="term" value="F:transmembrane transporter activity"/>
    <property type="evidence" value="ECO:0007669"/>
    <property type="project" value="InterPro"/>
</dbReference>